<evidence type="ECO:0000256" key="1">
    <source>
        <dbReference type="ARBA" id="ARBA00001947"/>
    </source>
</evidence>
<dbReference type="Proteomes" id="UP000799772">
    <property type="component" value="Unassembled WGS sequence"/>
</dbReference>
<evidence type="ECO:0000313" key="8">
    <source>
        <dbReference type="Proteomes" id="UP000799772"/>
    </source>
</evidence>
<evidence type="ECO:0000313" key="7">
    <source>
        <dbReference type="EMBL" id="KAF2093741.1"/>
    </source>
</evidence>
<dbReference type="Gene3D" id="3.90.180.10">
    <property type="entry name" value="Medium-chain alcohol dehydrogenases, catalytic domain"/>
    <property type="match status" value="1"/>
</dbReference>
<evidence type="ECO:0000256" key="2">
    <source>
        <dbReference type="ARBA" id="ARBA00008072"/>
    </source>
</evidence>
<feature type="domain" description="Enoyl reductase (ER)" evidence="6">
    <location>
        <begin position="8"/>
        <end position="354"/>
    </location>
</feature>
<accession>A0A9P4I2C5</accession>
<dbReference type="Pfam" id="PF08240">
    <property type="entry name" value="ADH_N"/>
    <property type="match status" value="1"/>
</dbReference>
<dbReference type="Pfam" id="PF00107">
    <property type="entry name" value="ADH_zinc_N"/>
    <property type="match status" value="1"/>
</dbReference>
<comment type="caution">
    <text evidence="7">The sequence shown here is derived from an EMBL/GenBank/DDBJ whole genome shotgun (WGS) entry which is preliminary data.</text>
</comment>
<dbReference type="PANTHER" id="PTHR43161">
    <property type="entry name" value="SORBITOL DEHYDROGENASE"/>
    <property type="match status" value="1"/>
</dbReference>
<proteinExistence type="inferred from homology"/>
<gene>
    <name evidence="7" type="ORF">NA57DRAFT_47806</name>
</gene>
<dbReference type="InterPro" id="IPR020843">
    <property type="entry name" value="ER"/>
</dbReference>
<keyword evidence="3" id="KW-0479">Metal-binding</keyword>
<dbReference type="GO" id="GO:0005737">
    <property type="term" value="C:cytoplasm"/>
    <property type="evidence" value="ECO:0007669"/>
    <property type="project" value="TreeGrafter"/>
</dbReference>
<evidence type="ECO:0000256" key="3">
    <source>
        <dbReference type="ARBA" id="ARBA00022723"/>
    </source>
</evidence>
<dbReference type="GO" id="GO:0046872">
    <property type="term" value="F:metal ion binding"/>
    <property type="evidence" value="ECO:0007669"/>
    <property type="project" value="UniProtKB-KW"/>
</dbReference>
<comment type="cofactor">
    <cofactor evidence="1">
        <name>Zn(2+)</name>
        <dbReference type="ChEBI" id="CHEBI:29105"/>
    </cofactor>
</comment>
<keyword evidence="5" id="KW-0560">Oxidoreductase</keyword>
<dbReference type="InterPro" id="IPR011032">
    <property type="entry name" value="GroES-like_sf"/>
</dbReference>
<dbReference type="SUPFAM" id="SSF51735">
    <property type="entry name" value="NAD(P)-binding Rossmann-fold domains"/>
    <property type="match status" value="1"/>
</dbReference>
<dbReference type="Gene3D" id="3.40.50.720">
    <property type="entry name" value="NAD(P)-binding Rossmann-like Domain"/>
    <property type="match status" value="1"/>
</dbReference>
<dbReference type="InterPro" id="IPR036291">
    <property type="entry name" value="NAD(P)-bd_dom_sf"/>
</dbReference>
<dbReference type="InterPro" id="IPR013154">
    <property type="entry name" value="ADH-like_N"/>
</dbReference>
<evidence type="ECO:0000256" key="5">
    <source>
        <dbReference type="ARBA" id="ARBA00023002"/>
    </source>
</evidence>
<name>A0A9P4I2C5_9PEZI</name>
<dbReference type="OrthoDB" id="3941538at2759"/>
<dbReference type="InterPro" id="IPR013149">
    <property type="entry name" value="ADH-like_C"/>
</dbReference>
<sequence length="358" mass="38887">MKAARWYGRKDIRIEDVPEPVPGENEVLVEVEWCGICGSDLHEYLTGPIAIPRADAPHPLTKSTPPVTMGHEFCGTVLKVPSGSKLQPGQPVVADPRLYCRSCHVCTTTRDTNGCARYGFLGLSGGGGGGLSSLVAVDERMLYTLPNDSLLETAAVVEPLAVAWHGMRGAEMTNIPDKSILILGGGPIGIAMIHVLRANGAKKIYVSEPTVQRRAQTEKIADVVIDPKTQKVVEKCMELTEGKGIDVVFDCAGVTPAMMDGMMSLRMKGTYMNVAGWETPFTPHFGLFMIKELTIRASLAYNDDDFRETVAAFCEGKFKGVENMITSRIPLQDVVGRGIEELINNKEGQVKILVSPRK</sequence>
<dbReference type="SUPFAM" id="SSF50129">
    <property type="entry name" value="GroES-like"/>
    <property type="match status" value="1"/>
</dbReference>
<organism evidence="7 8">
    <name type="scientific">Rhizodiscina lignyota</name>
    <dbReference type="NCBI Taxonomy" id="1504668"/>
    <lineage>
        <taxon>Eukaryota</taxon>
        <taxon>Fungi</taxon>
        <taxon>Dikarya</taxon>
        <taxon>Ascomycota</taxon>
        <taxon>Pezizomycotina</taxon>
        <taxon>Dothideomycetes</taxon>
        <taxon>Pleosporomycetidae</taxon>
        <taxon>Aulographales</taxon>
        <taxon>Rhizodiscinaceae</taxon>
        <taxon>Rhizodiscina</taxon>
    </lineage>
</organism>
<dbReference type="GO" id="GO:0034079">
    <property type="term" value="P:butanediol biosynthetic process"/>
    <property type="evidence" value="ECO:0007669"/>
    <property type="project" value="TreeGrafter"/>
</dbReference>
<dbReference type="GO" id="GO:0000721">
    <property type="term" value="F:(R,R)-butanediol dehydrogenase activity"/>
    <property type="evidence" value="ECO:0007669"/>
    <property type="project" value="TreeGrafter"/>
</dbReference>
<reference evidence="7" key="1">
    <citation type="journal article" date="2020" name="Stud. Mycol.">
        <title>101 Dothideomycetes genomes: a test case for predicting lifestyles and emergence of pathogens.</title>
        <authorList>
            <person name="Haridas S."/>
            <person name="Albert R."/>
            <person name="Binder M."/>
            <person name="Bloem J."/>
            <person name="Labutti K."/>
            <person name="Salamov A."/>
            <person name="Andreopoulos B."/>
            <person name="Baker S."/>
            <person name="Barry K."/>
            <person name="Bills G."/>
            <person name="Bluhm B."/>
            <person name="Cannon C."/>
            <person name="Castanera R."/>
            <person name="Culley D."/>
            <person name="Daum C."/>
            <person name="Ezra D."/>
            <person name="Gonzalez J."/>
            <person name="Henrissat B."/>
            <person name="Kuo A."/>
            <person name="Liang C."/>
            <person name="Lipzen A."/>
            <person name="Lutzoni F."/>
            <person name="Magnuson J."/>
            <person name="Mondo S."/>
            <person name="Nolan M."/>
            <person name="Ohm R."/>
            <person name="Pangilinan J."/>
            <person name="Park H.-J."/>
            <person name="Ramirez L."/>
            <person name="Alfaro M."/>
            <person name="Sun H."/>
            <person name="Tritt A."/>
            <person name="Yoshinaga Y."/>
            <person name="Zwiers L.-H."/>
            <person name="Turgeon B."/>
            <person name="Goodwin S."/>
            <person name="Spatafora J."/>
            <person name="Crous P."/>
            <person name="Grigoriev I."/>
        </authorList>
    </citation>
    <scope>NUCLEOTIDE SEQUENCE</scope>
    <source>
        <strain evidence="7">CBS 133067</strain>
    </source>
</reference>
<comment type="similarity">
    <text evidence="2">Belongs to the zinc-containing alcohol dehydrogenase family.</text>
</comment>
<keyword evidence="4" id="KW-0862">Zinc</keyword>
<evidence type="ECO:0000259" key="6">
    <source>
        <dbReference type="SMART" id="SM00829"/>
    </source>
</evidence>
<evidence type="ECO:0000256" key="4">
    <source>
        <dbReference type="ARBA" id="ARBA00022833"/>
    </source>
</evidence>
<dbReference type="SMART" id="SM00829">
    <property type="entry name" value="PKS_ER"/>
    <property type="match status" value="1"/>
</dbReference>
<dbReference type="PANTHER" id="PTHR43161:SF23">
    <property type="entry name" value="(R,R)-BUTANEDIOL DEHYDROGENASE-RELATED"/>
    <property type="match status" value="1"/>
</dbReference>
<dbReference type="CDD" id="cd08233">
    <property type="entry name" value="butanediol_DH_like"/>
    <property type="match status" value="1"/>
</dbReference>
<dbReference type="EMBL" id="ML978137">
    <property type="protein sequence ID" value="KAF2093741.1"/>
    <property type="molecule type" value="Genomic_DNA"/>
</dbReference>
<protein>
    <submittedName>
        <fullName evidence="7">GroES-like protein</fullName>
    </submittedName>
</protein>
<keyword evidence="8" id="KW-1185">Reference proteome</keyword>
<dbReference type="AlphaFoldDB" id="A0A9P4I2C5"/>